<protein>
    <recommendedName>
        <fullName evidence="4">C2H2-type domain-containing protein</fullName>
    </recommendedName>
</protein>
<feature type="compositionally biased region" description="Acidic residues" evidence="1">
    <location>
        <begin position="69"/>
        <end position="82"/>
    </location>
</feature>
<evidence type="ECO:0000313" key="3">
    <source>
        <dbReference type="Proteomes" id="UP000309992"/>
    </source>
</evidence>
<evidence type="ECO:0000313" key="2">
    <source>
        <dbReference type="EMBL" id="TKG67037.1"/>
    </source>
</evidence>
<keyword evidence="3" id="KW-1185">Reference proteome</keyword>
<organism evidence="2 3">
    <name type="scientific">Prauserella endophytica</name>
    <dbReference type="NCBI Taxonomy" id="1592324"/>
    <lineage>
        <taxon>Bacteria</taxon>
        <taxon>Bacillati</taxon>
        <taxon>Actinomycetota</taxon>
        <taxon>Actinomycetes</taxon>
        <taxon>Pseudonocardiales</taxon>
        <taxon>Pseudonocardiaceae</taxon>
        <taxon>Prauserella</taxon>
        <taxon>Prauserella coralliicola group</taxon>
    </lineage>
</organism>
<dbReference type="Proteomes" id="UP000309992">
    <property type="component" value="Unassembled WGS sequence"/>
</dbReference>
<sequence length="89" mass="9928">MSGLSFYLAIECQNCDETVHYGPNLSFHDDHRGLPVIYADMTSQVNFHCDHCGADNYTGDFHDQILCEGGDDQDEDEEDDGDEPARGVL</sequence>
<evidence type="ECO:0000256" key="1">
    <source>
        <dbReference type="SAM" id="MobiDB-lite"/>
    </source>
</evidence>
<proteinExistence type="predicted"/>
<gene>
    <name evidence="2" type="ORF">FCN18_24335</name>
</gene>
<feature type="region of interest" description="Disordered" evidence="1">
    <location>
        <begin position="66"/>
        <end position="89"/>
    </location>
</feature>
<dbReference type="EMBL" id="SWMS01000014">
    <property type="protein sequence ID" value="TKG67037.1"/>
    <property type="molecule type" value="Genomic_DNA"/>
</dbReference>
<comment type="caution">
    <text evidence="2">The sequence shown here is derived from an EMBL/GenBank/DDBJ whole genome shotgun (WGS) entry which is preliminary data.</text>
</comment>
<accession>A0ABY2S0J2</accession>
<dbReference type="RefSeq" id="WP_137096169.1">
    <property type="nucleotide sequence ID" value="NZ_SWMS01000014.1"/>
</dbReference>
<evidence type="ECO:0008006" key="4">
    <source>
        <dbReference type="Google" id="ProtNLM"/>
    </source>
</evidence>
<name>A0ABY2S0J2_9PSEU</name>
<reference evidence="2 3" key="1">
    <citation type="journal article" date="2015" name="Antonie Van Leeuwenhoek">
        <title>Prauserella endophytica sp. nov., an endophytic actinobacterium isolated from Tamarix taklamakanensis.</title>
        <authorList>
            <person name="Liu J.M."/>
            <person name="Habden X."/>
            <person name="Guo L."/>
            <person name="Tuo L."/>
            <person name="Jiang Z.K."/>
            <person name="Liu S.W."/>
            <person name="Liu X.F."/>
            <person name="Chen L."/>
            <person name="Li R.F."/>
            <person name="Zhang Y.Q."/>
            <person name="Sun C.H."/>
        </authorList>
    </citation>
    <scope>NUCLEOTIDE SEQUENCE [LARGE SCALE GENOMIC DNA]</scope>
    <source>
        <strain evidence="2 3">CGMCC 4.7182</strain>
    </source>
</reference>